<accession>A0AAE7RYN7</accession>
<dbReference type="RefSeq" id="YP_010359190.1">
    <property type="nucleotide sequence ID" value="NC_062770.1"/>
</dbReference>
<proteinExistence type="predicted"/>
<name>A0AAE7RYN7_9CAUD</name>
<protein>
    <submittedName>
        <fullName evidence="1">Capsid protein</fullName>
    </submittedName>
</protein>
<reference evidence="1 2" key="1">
    <citation type="submission" date="2021-04" db="EMBL/GenBank/DDBJ databases">
        <authorList>
            <person name="Shkoporov A.N."/>
            <person name="Stockdale S.R."/>
            <person name="Guerin E."/>
            <person name="Ross R.P."/>
            <person name="Hill C."/>
        </authorList>
    </citation>
    <scope>NUCLEOTIDE SEQUENCE [LARGE SCALE GENOMIC DNA]</scope>
    <source>
        <strain evidence="2">cr91_1</strain>
    </source>
</reference>
<gene>
    <name evidence="1" type="primary">gp_16388</name>
</gene>
<evidence type="ECO:0000313" key="1">
    <source>
        <dbReference type="EMBL" id="QWM89618.1"/>
    </source>
</evidence>
<evidence type="ECO:0000313" key="2">
    <source>
        <dbReference type="Proteomes" id="UP000827372"/>
    </source>
</evidence>
<dbReference type="Proteomes" id="UP000827372">
    <property type="component" value="Segment"/>
</dbReference>
<dbReference type="KEGG" id="vg:75691531"/>
<organism evidence="1 2">
    <name type="scientific">uncultured phage cr91_1</name>
    <dbReference type="NCBI Taxonomy" id="2986403"/>
    <lineage>
        <taxon>Viruses</taxon>
        <taxon>Duplodnaviria</taxon>
        <taxon>Heunggongvirae</taxon>
        <taxon>Uroviricota</taxon>
        <taxon>Caudoviricetes</taxon>
        <taxon>Crassvirales</taxon>
        <taxon>Intestiviridae</taxon>
        <taxon>Crudevirinae</taxon>
        <taxon>Drivevirus</taxon>
        <taxon>Drivevirus gastrointestinalis</taxon>
    </lineage>
</organism>
<dbReference type="EMBL" id="MZ130480">
    <property type="protein sequence ID" value="QWM89618.1"/>
    <property type="molecule type" value="Genomic_DNA"/>
</dbReference>
<sequence length="124" mass="13753">MVERKVIIDKIVSFVDTKLSEMSSTNPLVLITRPFIARAVNNNLAKLDSLLKLVQDENGMIDVEGIMSETVDNLLVAQVKKYPEVLGGVEIGNGKVRMNIPVINKVVEFDTDDIKTLKETLIAK</sequence>
<dbReference type="GeneID" id="75691531"/>
<keyword evidence="2" id="KW-1185">Reference proteome</keyword>